<comment type="similarity">
    <text evidence="1">Belongs to the thiamine-monophosphate kinase family.</text>
</comment>
<reference evidence="4 5" key="1">
    <citation type="submission" date="2020-10" db="EMBL/GenBank/DDBJ databases">
        <title>Identification of Nocardia species via Next-generation sequencing and recognition of intraspecies genetic diversity.</title>
        <authorList>
            <person name="Li P."/>
            <person name="Li P."/>
            <person name="Lu B."/>
        </authorList>
    </citation>
    <scope>NUCLEOTIDE SEQUENCE [LARGE SCALE GENOMIC DNA]</scope>
    <source>
        <strain evidence="4 5">BJ06-0157</strain>
    </source>
</reference>
<keyword evidence="1" id="KW-0547">Nucleotide-binding</keyword>
<dbReference type="EC" id="2.7.4.16" evidence="1"/>
<feature type="binding site" evidence="1">
    <location>
        <position position="148"/>
    </location>
    <ligand>
        <name>Mg(2+)</name>
        <dbReference type="ChEBI" id="CHEBI:18420"/>
        <label>3</label>
    </ligand>
</feature>
<keyword evidence="1" id="KW-0479">Metal-binding</keyword>
<dbReference type="Gene3D" id="3.90.650.10">
    <property type="entry name" value="PurM-like C-terminal domain"/>
    <property type="match status" value="1"/>
</dbReference>
<comment type="miscellaneous">
    <text evidence="1">Reaction mechanism of ThiL seems to utilize a direct, inline transfer of the gamma-phosphate of ATP to TMP rather than a phosphorylated enzyme intermediate.</text>
</comment>
<accession>A0ABS0CIK7</accession>
<dbReference type="NCBIfam" id="TIGR01379">
    <property type="entry name" value="thiL"/>
    <property type="match status" value="1"/>
</dbReference>
<keyword evidence="1" id="KW-0067">ATP-binding</keyword>
<keyword evidence="5" id="KW-1185">Reference proteome</keyword>
<name>A0ABS0CIK7_9NOCA</name>
<feature type="binding site" evidence="1">
    <location>
        <position position="126"/>
    </location>
    <ligand>
        <name>substrate</name>
    </ligand>
</feature>
<dbReference type="CDD" id="cd02194">
    <property type="entry name" value="ThiL"/>
    <property type="match status" value="1"/>
</dbReference>
<dbReference type="InterPro" id="IPR036676">
    <property type="entry name" value="PurM-like_C_sf"/>
</dbReference>
<dbReference type="Pfam" id="PF00586">
    <property type="entry name" value="AIRS"/>
    <property type="match status" value="1"/>
</dbReference>
<sequence>MLRRIAVRRIRRHVTDPSCSRASGVDRRPRVRGGPVDRPGGTRVPGERVPSASFQQAARRKGSVISASTDPKTVRELGEFALIDRINAGRVQAPGVLLGPGDDAALVAAPDGRFVVTTDMLVQDRHFRLDWSGPEDIGRKAIAQNAADVVAMGAVPTAFVVALGCPADTPLELIDGLADGMWAEAARAGASIAGGDLVRSRDLVISVTAFGDLRGGAPITRSGARVGDIVAVAGRLGWSAAGLDAFSAGVTGAEVAEALAAHRVPQPPYAAVLDALRRGPGATAGSPEAGPHALTDVSDGLLADLGHVATASGVAIALNSAALRDPALERVAVALDADAAQWILTGGEDHAFAGTWAPGRPLPAGWVAIGHVVAGHGLTVDGVAQTGDGGWESFRGAAWATGDQPR</sequence>
<feature type="binding site" evidence="1">
    <location>
        <position position="119"/>
    </location>
    <ligand>
        <name>Mg(2+)</name>
        <dbReference type="ChEBI" id="CHEBI:18420"/>
        <label>2</label>
    </ligand>
</feature>
<feature type="binding site" evidence="1">
    <location>
        <position position="103"/>
    </location>
    <ligand>
        <name>Mg(2+)</name>
        <dbReference type="ChEBI" id="CHEBI:18420"/>
        <label>4</label>
    </ligand>
</feature>
<dbReference type="NCBIfam" id="NF004351">
    <property type="entry name" value="PRK05731.1-4"/>
    <property type="match status" value="1"/>
</dbReference>
<feature type="binding site" evidence="1">
    <location>
        <position position="196"/>
    </location>
    <ligand>
        <name>Mg(2+)</name>
        <dbReference type="ChEBI" id="CHEBI:18420"/>
        <label>1</label>
    </ligand>
</feature>
<feature type="binding site" evidence="1">
    <location>
        <position position="348"/>
    </location>
    <ligand>
        <name>substrate</name>
    </ligand>
</feature>
<gene>
    <name evidence="1" type="primary">thiL</name>
    <name evidence="4" type="ORF">IU459_02670</name>
</gene>
<keyword evidence="1 4" id="KW-0808">Transferase</keyword>
<dbReference type="SUPFAM" id="SSF56042">
    <property type="entry name" value="PurM C-terminal domain-like"/>
    <property type="match status" value="1"/>
</dbReference>
<keyword evidence="1" id="KW-0784">Thiamine biosynthesis</keyword>
<feature type="binding site" evidence="1">
    <location>
        <position position="296"/>
    </location>
    <ligand>
        <name>Mg(2+)</name>
        <dbReference type="ChEBI" id="CHEBI:18420"/>
        <label>3</label>
    </ligand>
</feature>
<dbReference type="InterPro" id="IPR016188">
    <property type="entry name" value="PurM-like_N"/>
</dbReference>
<feature type="compositionally biased region" description="Low complexity" evidence="2">
    <location>
        <begin position="32"/>
        <end position="44"/>
    </location>
</feature>
<dbReference type="InterPro" id="IPR036921">
    <property type="entry name" value="PurM-like_N_sf"/>
</dbReference>
<dbReference type="Gene3D" id="3.30.1330.10">
    <property type="entry name" value="PurM-like, N-terminal domain"/>
    <property type="match status" value="1"/>
</dbReference>
<comment type="function">
    <text evidence="1">Catalyzes the ATP-dependent phosphorylation of thiamine-monophosphate (TMP) to form thiamine-pyrophosphate (TPP), the active form of vitamin B1.</text>
</comment>
<evidence type="ECO:0000259" key="3">
    <source>
        <dbReference type="Pfam" id="PF00586"/>
    </source>
</evidence>
<proteinExistence type="inferred from homology"/>
<feature type="region of interest" description="Disordered" evidence="2">
    <location>
        <begin position="16"/>
        <end position="50"/>
    </location>
</feature>
<feature type="binding site" evidence="1">
    <location>
        <position position="103"/>
    </location>
    <ligand>
        <name>Mg(2+)</name>
        <dbReference type="ChEBI" id="CHEBI:18420"/>
        <label>3</label>
    </ligand>
</feature>
<feature type="binding site" evidence="1">
    <location>
        <begin position="195"/>
        <end position="196"/>
    </location>
    <ligand>
        <name>ATP</name>
        <dbReference type="ChEBI" id="CHEBI:30616"/>
    </ligand>
</feature>
<keyword evidence="1 4" id="KW-0418">Kinase</keyword>
<feature type="binding site" evidence="1">
    <location>
        <position position="391"/>
    </location>
    <ligand>
        <name>substrate</name>
    </ligand>
</feature>
<dbReference type="GO" id="GO:0009030">
    <property type="term" value="F:thiamine-phosphate kinase activity"/>
    <property type="evidence" value="ECO:0007669"/>
    <property type="project" value="UniProtKB-EC"/>
</dbReference>
<feature type="binding site" evidence="1">
    <location>
        <position position="117"/>
    </location>
    <ligand>
        <name>Mg(2+)</name>
        <dbReference type="ChEBI" id="CHEBI:18420"/>
        <label>4</label>
    </ligand>
</feature>
<feature type="binding site" evidence="1">
    <location>
        <position position="119"/>
    </location>
    <ligand>
        <name>Mg(2+)</name>
        <dbReference type="ChEBI" id="CHEBI:18420"/>
        <label>1</label>
    </ligand>
</feature>
<feature type="binding site" evidence="1">
    <location>
        <position position="298"/>
    </location>
    <ligand>
        <name>ATP</name>
        <dbReference type="ChEBI" id="CHEBI:30616"/>
    </ligand>
</feature>
<protein>
    <recommendedName>
        <fullName evidence="1">Thiamine-monophosphate kinase</fullName>
        <shortName evidence="1">TMP kinase</shortName>
        <shortName evidence="1">Thiamine-phosphate kinase</shortName>
        <ecNumber evidence="1">2.7.4.16</ecNumber>
    </recommendedName>
</protein>
<comment type="caution">
    <text evidence="1">Lacks conserved residue(s) required for the propagation of feature annotation.</text>
</comment>
<dbReference type="EMBL" id="JADLQX010000002">
    <property type="protein sequence ID" value="MBF6296442.1"/>
    <property type="molecule type" value="Genomic_DNA"/>
</dbReference>
<feature type="binding site" evidence="1">
    <location>
        <position position="118"/>
    </location>
    <ligand>
        <name>Mg(2+)</name>
        <dbReference type="ChEBI" id="CHEBI:18420"/>
        <label>1</label>
    </ligand>
</feature>
<feature type="binding site" evidence="1">
    <location>
        <position position="221"/>
    </location>
    <ligand>
        <name>ATP</name>
        <dbReference type="ChEBI" id="CHEBI:30616"/>
    </ligand>
</feature>
<comment type="caution">
    <text evidence="4">The sequence shown here is derived from an EMBL/GenBank/DDBJ whole genome shotgun (WGS) entry which is preliminary data.</text>
</comment>
<evidence type="ECO:0000313" key="5">
    <source>
        <dbReference type="Proteomes" id="UP000702209"/>
    </source>
</evidence>
<evidence type="ECO:0000256" key="1">
    <source>
        <dbReference type="HAMAP-Rule" id="MF_02128"/>
    </source>
</evidence>
<feature type="binding site" evidence="1">
    <location>
        <position position="148"/>
    </location>
    <ligand>
        <name>Mg(2+)</name>
        <dbReference type="ChEBI" id="CHEBI:18420"/>
        <label>2</label>
    </ligand>
</feature>
<feature type="binding site" evidence="1">
    <location>
        <position position="299"/>
    </location>
    <ligand>
        <name>Mg(2+)</name>
        <dbReference type="ChEBI" id="CHEBI:18420"/>
        <label>5</label>
    </ligand>
</feature>
<dbReference type="PANTHER" id="PTHR30270">
    <property type="entry name" value="THIAMINE-MONOPHOSPHATE KINASE"/>
    <property type="match status" value="1"/>
</dbReference>
<keyword evidence="1" id="KW-0460">Magnesium</keyword>
<dbReference type="SUPFAM" id="SSF55326">
    <property type="entry name" value="PurM N-terminal domain-like"/>
    <property type="match status" value="1"/>
</dbReference>
<feature type="binding site" evidence="1">
    <location>
        <position position="148"/>
    </location>
    <ligand>
        <name>Mg(2+)</name>
        <dbReference type="ChEBI" id="CHEBI:18420"/>
        <label>4</label>
    </ligand>
</feature>
<comment type="pathway">
    <text evidence="1">Cofactor biosynthesis; thiamine diphosphate biosynthesis; thiamine diphosphate from thiamine phosphate: step 1/1.</text>
</comment>
<dbReference type="PANTHER" id="PTHR30270:SF0">
    <property type="entry name" value="THIAMINE-MONOPHOSPHATE KINASE"/>
    <property type="match status" value="1"/>
</dbReference>
<organism evidence="4 5">
    <name type="scientific">Nocardia amamiensis</name>
    <dbReference type="NCBI Taxonomy" id="404578"/>
    <lineage>
        <taxon>Bacteria</taxon>
        <taxon>Bacillati</taxon>
        <taxon>Actinomycetota</taxon>
        <taxon>Actinomycetes</taxon>
        <taxon>Mycobacteriales</taxon>
        <taxon>Nocardiaceae</taxon>
        <taxon>Nocardia</taxon>
    </lineage>
</organism>
<feature type="domain" description="PurM-like N-terminal" evidence="3">
    <location>
        <begin position="101"/>
        <end position="211"/>
    </location>
</feature>
<dbReference type="InterPro" id="IPR006283">
    <property type="entry name" value="ThiL-like"/>
</dbReference>
<evidence type="ECO:0000313" key="4">
    <source>
        <dbReference type="EMBL" id="MBF6296442.1"/>
    </source>
</evidence>
<dbReference type="Proteomes" id="UP000702209">
    <property type="component" value="Unassembled WGS sequence"/>
</dbReference>
<evidence type="ECO:0000256" key="2">
    <source>
        <dbReference type="SAM" id="MobiDB-lite"/>
    </source>
</evidence>
<comment type="catalytic activity">
    <reaction evidence="1">
        <text>thiamine phosphate + ATP = thiamine diphosphate + ADP</text>
        <dbReference type="Rhea" id="RHEA:15913"/>
        <dbReference type="ChEBI" id="CHEBI:30616"/>
        <dbReference type="ChEBI" id="CHEBI:37575"/>
        <dbReference type="ChEBI" id="CHEBI:58937"/>
        <dbReference type="ChEBI" id="CHEBI:456216"/>
        <dbReference type="EC" id="2.7.4.16"/>
    </reaction>
</comment>
<dbReference type="HAMAP" id="MF_02128">
    <property type="entry name" value="TMP_kinase"/>
    <property type="match status" value="1"/>
</dbReference>